<dbReference type="PANTHER" id="PTHR42704:SF17">
    <property type="entry name" value="RIBULOSE BISPHOSPHATE CARBOXYLASE LARGE CHAIN"/>
    <property type="match status" value="1"/>
</dbReference>
<dbReference type="Gene3D" id="3.20.20.110">
    <property type="entry name" value="Ribulose bisphosphate carboxylase, large subunit, C-terminal domain"/>
    <property type="match status" value="1"/>
</dbReference>
<proteinExistence type="predicted"/>
<dbReference type="Gene3D" id="3.30.70.150">
    <property type="entry name" value="RuBisCO large subunit, N-terminal domain"/>
    <property type="match status" value="1"/>
</dbReference>
<dbReference type="InterPro" id="IPR036422">
    <property type="entry name" value="RuBisCO_lsu_N_sf"/>
</dbReference>
<feature type="domain" description="Ribulose bisphosphate carboxylase large subunit C-terminal" evidence="1">
    <location>
        <begin position="115"/>
        <end position="395"/>
    </location>
</feature>
<reference evidence="2 3" key="1">
    <citation type="submission" date="2019-07" db="EMBL/GenBank/DDBJ databases">
        <authorList>
            <person name="Cremers G."/>
        </authorList>
    </citation>
    <scope>NUCLEOTIDE SEQUENCE [LARGE SCALE GENOMIC DNA]</scope>
</reference>
<dbReference type="EMBL" id="CABIKM010000001">
    <property type="protein sequence ID" value="VUZ83789.1"/>
    <property type="molecule type" value="Genomic_DNA"/>
</dbReference>
<name>A0A564ZEP1_9BACT</name>
<dbReference type="InterPro" id="IPR033966">
    <property type="entry name" value="RuBisCO"/>
</dbReference>
<keyword evidence="3" id="KW-1185">Reference proteome</keyword>
<dbReference type="NCBIfam" id="NF007095">
    <property type="entry name" value="PRK09549.1"/>
    <property type="match status" value="1"/>
</dbReference>
<dbReference type="GO" id="GO:0015977">
    <property type="term" value="P:carbon fixation"/>
    <property type="evidence" value="ECO:0007669"/>
    <property type="project" value="InterPro"/>
</dbReference>
<dbReference type="Proteomes" id="UP000334340">
    <property type="component" value="Unassembled WGS sequence"/>
</dbReference>
<dbReference type="GO" id="GO:0016984">
    <property type="term" value="F:ribulose-bisphosphate carboxylase activity"/>
    <property type="evidence" value="ECO:0007669"/>
    <property type="project" value="InterPro"/>
</dbReference>
<organism evidence="2 3">
    <name type="scientific">Candidatus Methylomirabilis lanthanidiphila</name>
    <dbReference type="NCBI Taxonomy" id="2211376"/>
    <lineage>
        <taxon>Bacteria</taxon>
        <taxon>Candidatus Methylomirabilota</taxon>
        <taxon>Candidatus Methylomirabilia</taxon>
        <taxon>Candidatus Methylomirabilales</taxon>
        <taxon>Candidatus Methylomirabilaceae</taxon>
        <taxon>Candidatus Methylomirabilis</taxon>
    </lineage>
</organism>
<evidence type="ECO:0000259" key="1">
    <source>
        <dbReference type="Pfam" id="PF00016"/>
    </source>
</evidence>
<dbReference type="SUPFAM" id="SSF51649">
    <property type="entry name" value="RuBisCo, C-terminal domain"/>
    <property type="match status" value="1"/>
</dbReference>
<gene>
    <name evidence="2" type="primary">mtnW_2</name>
    <name evidence="2" type="ORF">MELA_00147</name>
</gene>
<dbReference type="Pfam" id="PF00016">
    <property type="entry name" value="RuBisCO_large"/>
    <property type="match status" value="1"/>
</dbReference>
<dbReference type="InterPro" id="IPR036376">
    <property type="entry name" value="RuBisCO_lsu_C_sf"/>
</dbReference>
<dbReference type="SUPFAM" id="SSF54966">
    <property type="entry name" value="RuBisCO, large subunit, small (N-terminal) domain"/>
    <property type="match status" value="1"/>
</dbReference>
<dbReference type="GO" id="GO:0000287">
    <property type="term" value="F:magnesium ion binding"/>
    <property type="evidence" value="ECO:0007669"/>
    <property type="project" value="InterPro"/>
</dbReference>
<protein>
    <submittedName>
        <fullName evidence="2">2,3-diketo-5-methylthiopentyl-1-phosphate enolase</fullName>
    </submittedName>
</protein>
<dbReference type="InterPro" id="IPR000685">
    <property type="entry name" value="RuBisCO_lsu_C"/>
</dbReference>
<sequence>MDDTWKDYVIATYRLAGGGDWTRKAETIALGMTVGSWPGLSAARQAALQRHVGRVVSVDAGLIRIAYPLANLTPDLPSLLTATFGKLSMDGKIRLLDLTLPPTFAAAFPGPQLGVDGVRERLGVHGRPLLMSIFKSCVGLTLAELTEGFFQQALGGVDLIKDDEIFFNDTDAPFEQRLEACLQTAERARRETGQTVLYAINLTGPVHRLPEKARRAVQLGANALLINVLPYGFDLLQRLAEDPEITVPLVAHPALAGALYPSDDYGIAAPLLLGTLMRLAGADLVLFPSPYGGMALDRTQALDLAQRLTDRGGLPDRPSFPVPSAGIHPGLVPHMMDDFGLDVVINAGGGIHGHPGGAAAGGRAFRAAIAASVAGVPLEQAAAESSDLRIALDQWGGGTPRIPKGFPVA</sequence>
<dbReference type="PANTHER" id="PTHR42704">
    <property type="entry name" value="RIBULOSE BISPHOSPHATE CARBOXYLASE"/>
    <property type="match status" value="1"/>
</dbReference>
<accession>A0A564ZEP1</accession>
<dbReference type="SFLD" id="SFLDG00301">
    <property type="entry name" value="RuBisCO-like_proteins"/>
    <property type="match status" value="1"/>
</dbReference>
<evidence type="ECO:0000313" key="2">
    <source>
        <dbReference type="EMBL" id="VUZ83789.1"/>
    </source>
</evidence>
<evidence type="ECO:0000313" key="3">
    <source>
        <dbReference type="Proteomes" id="UP000334340"/>
    </source>
</evidence>
<dbReference type="AlphaFoldDB" id="A0A564ZEP1"/>
<dbReference type="SFLD" id="SFLDS00014">
    <property type="entry name" value="RuBisCO"/>
    <property type="match status" value="1"/>
</dbReference>